<dbReference type="InterPro" id="IPR050700">
    <property type="entry name" value="YIM1/Zinc_Alcohol_DH_Fams"/>
</dbReference>
<reference evidence="2" key="1">
    <citation type="journal article" date="2021" name="Nat. Commun.">
        <title>Genetic determinants of endophytism in the Arabidopsis root mycobiome.</title>
        <authorList>
            <person name="Mesny F."/>
            <person name="Miyauchi S."/>
            <person name="Thiergart T."/>
            <person name="Pickel B."/>
            <person name="Atanasova L."/>
            <person name="Karlsson M."/>
            <person name="Huettel B."/>
            <person name="Barry K.W."/>
            <person name="Haridas S."/>
            <person name="Chen C."/>
            <person name="Bauer D."/>
            <person name="Andreopoulos W."/>
            <person name="Pangilinan J."/>
            <person name="LaButti K."/>
            <person name="Riley R."/>
            <person name="Lipzen A."/>
            <person name="Clum A."/>
            <person name="Drula E."/>
            <person name="Henrissat B."/>
            <person name="Kohler A."/>
            <person name="Grigoriev I.V."/>
            <person name="Martin F.M."/>
            <person name="Hacquard S."/>
        </authorList>
    </citation>
    <scope>NUCLEOTIDE SEQUENCE</scope>
    <source>
        <strain evidence="2">MPI-CAGE-AT-0021</strain>
    </source>
</reference>
<protein>
    <submittedName>
        <fullName evidence="2">Zinc alcohol dehydrogenase</fullName>
    </submittedName>
</protein>
<dbReference type="Gene3D" id="3.40.50.720">
    <property type="entry name" value="NAD(P)-binding Rossmann-like Domain"/>
    <property type="match status" value="1"/>
</dbReference>
<gene>
    <name evidence="2" type="ORF">B0J13DRAFT_587061</name>
</gene>
<name>A0A9P9ECP2_9HYPO</name>
<dbReference type="SMART" id="SM00829">
    <property type="entry name" value="PKS_ER"/>
    <property type="match status" value="1"/>
</dbReference>
<evidence type="ECO:0000259" key="1">
    <source>
        <dbReference type="SMART" id="SM00829"/>
    </source>
</evidence>
<organism evidence="2 3">
    <name type="scientific">Dactylonectria estremocensis</name>
    <dbReference type="NCBI Taxonomy" id="1079267"/>
    <lineage>
        <taxon>Eukaryota</taxon>
        <taxon>Fungi</taxon>
        <taxon>Dikarya</taxon>
        <taxon>Ascomycota</taxon>
        <taxon>Pezizomycotina</taxon>
        <taxon>Sordariomycetes</taxon>
        <taxon>Hypocreomycetidae</taxon>
        <taxon>Hypocreales</taxon>
        <taxon>Nectriaceae</taxon>
        <taxon>Dactylonectria</taxon>
    </lineage>
</organism>
<comment type="caution">
    <text evidence="2">The sequence shown here is derived from an EMBL/GenBank/DDBJ whole genome shotgun (WGS) entry which is preliminary data.</text>
</comment>
<dbReference type="InterPro" id="IPR036291">
    <property type="entry name" value="NAD(P)-bd_dom_sf"/>
</dbReference>
<dbReference type="InterPro" id="IPR020843">
    <property type="entry name" value="ER"/>
</dbReference>
<keyword evidence="3" id="KW-1185">Reference proteome</keyword>
<dbReference type="GO" id="GO:0005739">
    <property type="term" value="C:mitochondrion"/>
    <property type="evidence" value="ECO:0007669"/>
    <property type="project" value="TreeGrafter"/>
</dbReference>
<dbReference type="OrthoDB" id="3509362at2759"/>
<dbReference type="CDD" id="cd08267">
    <property type="entry name" value="MDR1"/>
    <property type="match status" value="1"/>
</dbReference>
<dbReference type="Proteomes" id="UP000717696">
    <property type="component" value="Unassembled WGS sequence"/>
</dbReference>
<dbReference type="GO" id="GO:0016491">
    <property type="term" value="F:oxidoreductase activity"/>
    <property type="evidence" value="ECO:0007669"/>
    <property type="project" value="InterPro"/>
</dbReference>
<dbReference type="Pfam" id="PF13602">
    <property type="entry name" value="ADH_zinc_N_2"/>
    <property type="match status" value="1"/>
</dbReference>
<dbReference type="PANTHER" id="PTHR11695">
    <property type="entry name" value="ALCOHOL DEHYDROGENASE RELATED"/>
    <property type="match status" value="1"/>
</dbReference>
<accession>A0A9P9ECP2</accession>
<dbReference type="InterPro" id="IPR011032">
    <property type="entry name" value="GroES-like_sf"/>
</dbReference>
<dbReference type="SUPFAM" id="SSF51735">
    <property type="entry name" value="NAD(P)-binding Rossmann-fold domains"/>
    <property type="match status" value="1"/>
</dbReference>
<dbReference type="EMBL" id="JAGMUU010000016">
    <property type="protein sequence ID" value="KAH7136929.1"/>
    <property type="molecule type" value="Genomic_DNA"/>
</dbReference>
<dbReference type="Gene3D" id="3.90.180.10">
    <property type="entry name" value="Medium-chain alcohol dehydrogenases, catalytic domain"/>
    <property type="match status" value="1"/>
</dbReference>
<dbReference type="Pfam" id="PF08240">
    <property type="entry name" value="ADH_N"/>
    <property type="match status" value="1"/>
</dbReference>
<dbReference type="PANTHER" id="PTHR11695:SF294">
    <property type="entry name" value="RETICULON-4-INTERACTING PROTEIN 1, MITOCHONDRIAL"/>
    <property type="match status" value="1"/>
</dbReference>
<evidence type="ECO:0000313" key="2">
    <source>
        <dbReference type="EMBL" id="KAH7136929.1"/>
    </source>
</evidence>
<feature type="domain" description="Enoyl reductase (ER)" evidence="1">
    <location>
        <begin position="10"/>
        <end position="330"/>
    </location>
</feature>
<proteinExistence type="predicted"/>
<dbReference type="SUPFAM" id="SSF50129">
    <property type="entry name" value="GroES-like"/>
    <property type="match status" value="1"/>
</dbReference>
<sequence length="334" mass="35336">MKAWIVSRTGQPKDVLDLRDDWPTPASPKGADIMVKVSHAALNPLDLVMMRMPRPFLGNAIPGADFVGEVVQTGPSIPSSLSNVRVGAIVCGTIPTLQILCSRGTLAEYIVLPAHMVAEKPPSLEDGAAAGVVGVPGQTTAMLMKAGKFHAGDRVLVNGASGGVGSVLLQVLQSNGVHVTGVCSGKNEAMVRRLGASEVIDYTAHKSLYAHLSTSYKDAPFDYIIDCIGDQTLFKKSPGYLKSKGKFLCIAGGPLSGITWKILPVMLGGTSRTYMQVMNSPSGSNAREVASWVEKGWIKEVAIDSTFDTGDAIKAYEKLESKRAAGKIIIKLGN</sequence>
<dbReference type="AlphaFoldDB" id="A0A9P9ECP2"/>
<evidence type="ECO:0000313" key="3">
    <source>
        <dbReference type="Proteomes" id="UP000717696"/>
    </source>
</evidence>
<dbReference type="InterPro" id="IPR013154">
    <property type="entry name" value="ADH-like_N"/>
</dbReference>